<keyword evidence="3" id="KW-1185">Reference proteome</keyword>
<organism evidence="2 3">
    <name type="scientific">Paraburkholderia piptadeniae</name>
    <dbReference type="NCBI Taxonomy" id="1701573"/>
    <lineage>
        <taxon>Bacteria</taxon>
        <taxon>Pseudomonadati</taxon>
        <taxon>Pseudomonadota</taxon>
        <taxon>Betaproteobacteria</taxon>
        <taxon>Burkholderiales</taxon>
        <taxon>Burkholderiaceae</taxon>
        <taxon>Paraburkholderia</taxon>
    </lineage>
</organism>
<evidence type="ECO:0000313" key="2">
    <source>
        <dbReference type="EMBL" id="SIT43728.1"/>
    </source>
</evidence>
<proteinExistence type="predicted"/>
<evidence type="ECO:0000313" key="3">
    <source>
        <dbReference type="Proteomes" id="UP000195569"/>
    </source>
</evidence>
<comment type="caution">
    <text evidence="2">The sequence shown here is derived from an EMBL/GenBank/DDBJ whole genome shotgun (WGS) entry which is preliminary data.</text>
</comment>
<reference evidence="2" key="1">
    <citation type="submission" date="2016-12" db="EMBL/GenBank/DDBJ databases">
        <authorList>
            <person name="Moulin L."/>
        </authorList>
    </citation>
    <scope>NUCLEOTIDE SEQUENCE [LARGE SCALE GENOMIC DNA]</scope>
    <source>
        <strain evidence="2">STM 7183</strain>
    </source>
</reference>
<dbReference type="RefSeq" id="WP_087735914.1">
    <property type="nucleotide sequence ID" value="NZ_CYGY02000035.1"/>
</dbReference>
<feature type="region of interest" description="Disordered" evidence="1">
    <location>
        <begin position="141"/>
        <end position="172"/>
    </location>
</feature>
<sequence length="186" mass="21173">MRTFKSKFARRGGRLTRSTKTFADSDWKEMLNQRAREINAFHRASVPLPNFEIGARVPRLYPGEPAPTVVRPEFLNSIHEEIRTVLAAQGFTTLKEEVDLDLWGQTANTARADRPDSGSTRRRPGLSARLQFFREALRSRRVDREHPLPPAQEGSCAGEEHESTRSQRASSGLSELLSFVRRWVKS</sequence>
<gene>
    <name evidence="2" type="ORF">BN2476_350260</name>
</gene>
<dbReference type="AlphaFoldDB" id="A0A1N7S9T3"/>
<evidence type="ECO:0000256" key="1">
    <source>
        <dbReference type="SAM" id="MobiDB-lite"/>
    </source>
</evidence>
<dbReference type="Proteomes" id="UP000195569">
    <property type="component" value="Unassembled WGS sequence"/>
</dbReference>
<accession>A0A1N7S9T3</accession>
<protein>
    <submittedName>
        <fullName evidence="2">Uncharacterized protein</fullName>
    </submittedName>
</protein>
<name>A0A1N7S9T3_9BURK</name>
<dbReference type="EMBL" id="CYGY02000035">
    <property type="protein sequence ID" value="SIT43728.1"/>
    <property type="molecule type" value="Genomic_DNA"/>
</dbReference>